<name>A0AAE3E1C8_9FIRM</name>
<keyword evidence="11" id="KW-0418">Kinase</keyword>
<protein>
    <recommendedName>
        <fullName evidence="5">non-specific protein-tyrosine kinase</fullName>
        <ecNumber evidence="5">2.7.10.2</ecNumber>
    </recommendedName>
</protein>
<dbReference type="CDD" id="cd05387">
    <property type="entry name" value="BY-kinase"/>
    <property type="match status" value="1"/>
</dbReference>
<evidence type="ECO:0000259" key="19">
    <source>
        <dbReference type="Pfam" id="PF13614"/>
    </source>
</evidence>
<dbReference type="EMBL" id="JAJEQN010000001">
    <property type="protein sequence ID" value="MCC2220066.1"/>
    <property type="molecule type" value="Genomic_DNA"/>
</dbReference>
<dbReference type="InterPro" id="IPR005702">
    <property type="entry name" value="Wzc-like_C"/>
</dbReference>
<keyword evidence="10" id="KW-0547">Nucleotide-binding</keyword>
<dbReference type="GO" id="GO:0005524">
    <property type="term" value="F:ATP binding"/>
    <property type="evidence" value="ECO:0007669"/>
    <property type="project" value="UniProtKB-KW"/>
</dbReference>
<keyword evidence="13 17" id="KW-1133">Transmembrane helix</keyword>
<comment type="similarity">
    <text evidence="2">Belongs to the CpsC/CapA family.</text>
</comment>
<evidence type="ECO:0000256" key="8">
    <source>
        <dbReference type="ARBA" id="ARBA00022679"/>
    </source>
</evidence>
<dbReference type="PANTHER" id="PTHR32309">
    <property type="entry name" value="TYROSINE-PROTEIN KINASE"/>
    <property type="match status" value="1"/>
</dbReference>
<proteinExistence type="inferred from homology"/>
<comment type="similarity">
    <text evidence="3">Belongs to the CpsD/CapB family.</text>
</comment>
<dbReference type="GO" id="GO:0005886">
    <property type="term" value="C:plasma membrane"/>
    <property type="evidence" value="ECO:0007669"/>
    <property type="project" value="UniProtKB-SubCell"/>
</dbReference>
<evidence type="ECO:0000256" key="4">
    <source>
        <dbReference type="ARBA" id="ARBA00008883"/>
    </source>
</evidence>
<keyword evidence="21" id="KW-1185">Reference proteome</keyword>
<dbReference type="EC" id="2.7.10.2" evidence="5"/>
<evidence type="ECO:0000256" key="12">
    <source>
        <dbReference type="ARBA" id="ARBA00022840"/>
    </source>
</evidence>
<evidence type="ECO:0000256" key="16">
    <source>
        <dbReference type="ARBA" id="ARBA00051245"/>
    </source>
</evidence>
<feature type="domain" description="Polysaccharide chain length determinant N-terminal" evidence="18">
    <location>
        <begin position="16"/>
        <end position="104"/>
    </location>
</feature>
<organism evidence="20 21">
    <name type="scientific">Anthropogastromicrobium aceti</name>
    <dbReference type="NCBI Taxonomy" id="2981768"/>
    <lineage>
        <taxon>Bacteria</taxon>
        <taxon>Bacillati</taxon>
        <taxon>Bacillota</taxon>
        <taxon>Clostridia</taxon>
        <taxon>Lachnospirales</taxon>
        <taxon>Lachnospiraceae</taxon>
        <taxon>Anthropogastromicrobium</taxon>
    </lineage>
</organism>
<evidence type="ECO:0000256" key="10">
    <source>
        <dbReference type="ARBA" id="ARBA00022741"/>
    </source>
</evidence>
<evidence type="ECO:0000256" key="13">
    <source>
        <dbReference type="ARBA" id="ARBA00022989"/>
    </source>
</evidence>
<keyword evidence="14 17" id="KW-0472">Membrane</keyword>
<gene>
    <name evidence="20" type="ORF">LKD48_00180</name>
</gene>
<keyword evidence="15" id="KW-0829">Tyrosine-protein kinase</keyword>
<keyword evidence="6" id="KW-1003">Cell membrane</keyword>
<dbReference type="Pfam" id="PF02706">
    <property type="entry name" value="Wzz"/>
    <property type="match status" value="1"/>
</dbReference>
<comment type="caution">
    <text evidence="20">The sequence shown here is derived from an EMBL/GenBank/DDBJ whole genome shotgun (WGS) entry which is preliminary data.</text>
</comment>
<evidence type="ECO:0000256" key="9">
    <source>
        <dbReference type="ARBA" id="ARBA00022692"/>
    </source>
</evidence>
<dbReference type="Pfam" id="PF13614">
    <property type="entry name" value="AAA_31"/>
    <property type="match status" value="1"/>
</dbReference>
<keyword evidence="7" id="KW-0997">Cell inner membrane</keyword>
<evidence type="ECO:0000256" key="15">
    <source>
        <dbReference type="ARBA" id="ARBA00023137"/>
    </source>
</evidence>
<evidence type="ECO:0000256" key="5">
    <source>
        <dbReference type="ARBA" id="ARBA00011903"/>
    </source>
</evidence>
<evidence type="ECO:0000256" key="11">
    <source>
        <dbReference type="ARBA" id="ARBA00022777"/>
    </source>
</evidence>
<feature type="domain" description="AAA" evidence="19">
    <location>
        <begin position="276"/>
        <end position="399"/>
    </location>
</feature>
<evidence type="ECO:0000256" key="2">
    <source>
        <dbReference type="ARBA" id="ARBA00006683"/>
    </source>
</evidence>
<dbReference type="AlphaFoldDB" id="A0AAE3E1C8"/>
<evidence type="ECO:0000256" key="17">
    <source>
        <dbReference type="SAM" id="Phobius"/>
    </source>
</evidence>
<comment type="catalytic activity">
    <reaction evidence="16">
        <text>L-tyrosyl-[protein] + ATP = O-phospho-L-tyrosyl-[protein] + ADP + H(+)</text>
        <dbReference type="Rhea" id="RHEA:10596"/>
        <dbReference type="Rhea" id="RHEA-COMP:10136"/>
        <dbReference type="Rhea" id="RHEA-COMP:20101"/>
        <dbReference type="ChEBI" id="CHEBI:15378"/>
        <dbReference type="ChEBI" id="CHEBI:30616"/>
        <dbReference type="ChEBI" id="CHEBI:46858"/>
        <dbReference type="ChEBI" id="CHEBI:61978"/>
        <dbReference type="ChEBI" id="CHEBI:456216"/>
        <dbReference type="EC" id="2.7.10.2"/>
    </reaction>
</comment>
<evidence type="ECO:0000259" key="18">
    <source>
        <dbReference type="Pfam" id="PF02706"/>
    </source>
</evidence>
<dbReference type="GO" id="GO:0004715">
    <property type="term" value="F:non-membrane spanning protein tyrosine kinase activity"/>
    <property type="evidence" value="ECO:0007669"/>
    <property type="project" value="UniProtKB-EC"/>
</dbReference>
<comment type="subcellular location">
    <subcellularLocation>
        <location evidence="1">Cell inner membrane</location>
        <topology evidence="1">Multi-pass membrane protein</topology>
    </subcellularLocation>
</comment>
<evidence type="ECO:0000313" key="21">
    <source>
        <dbReference type="Proteomes" id="UP001198200"/>
    </source>
</evidence>
<feature type="transmembrane region" description="Helical" evidence="17">
    <location>
        <begin position="182"/>
        <end position="206"/>
    </location>
</feature>
<evidence type="ECO:0000313" key="20">
    <source>
        <dbReference type="EMBL" id="MCC2220066.1"/>
    </source>
</evidence>
<keyword evidence="8 20" id="KW-0808">Transferase</keyword>
<accession>A0AAE3E1C8</accession>
<sequence>MESKEITAMGASAEEDTIDLMEIFRALRKRWYWIVLLAIIFGAALGVYGKFIVKDAYQAEASMCIIDSNKEVSMSDVQLGSALTGDYEGIIKSRVVLNKVIENLKLDLTYKQLYNIVSVENPDSTRILKIYVTAGTVREAVNIANEILSVSVDEIPHVLGSSKPTILDKADDLFAENTRRSVLSYALIGILAGIVIACGIVAVSVITNTSIKSDEDIQKCTGLSVLGAIPDYKGKKQKKIMWPEDLPFNASEAIYQLRTGILYSSKDVKTIVVTSAFENQGKSFISFHLAYSLSQVGKRVLLVDTDMRKSVLQRRMGLEGVKLGLSEYLSGNAELGQVIYDVGIPNMHVLFSGKLVPNASALLSAKWLENLCAEVRDSYDYIIFDTPPICVVGDAAIVASFCDGALLVVENGVTKKKTLAQMKSEMDKVGANVIGVVQNMVGSKKDSSYYGKGNYGYYYGNNQNKK</sequence>
<feature type="transmembrane region" description="Helical" evidence="17">
    <location>
        <begin position="31"/>
        <end position="53"/>
    </location>
</feature>
<dbReference type="NCBIfam" id="TIGR01007">
    <property type="entry name" value="eps_fam"/>
    <property type="match status" value="1"/>
</dbReference>
<keyword evidence="9 17" id="KW-0812">Transmembrane</keyword>
<dbReference type="InterPro" id="IPR025669">
    <property type="entry name" value="AAA_dom"/>
</dbReference>
<evidence type="ECO:0000256" key="6">
    <source>
        <dbReference type="ARBA" id="ARBA00022475"/>
    </source>
</evidence>
<dbReference type="PANTHER" id="PTHR32309:SF13">
    <property type="entry name" value="FERRIC ENTEROBACTIN TRANSPORT PROTEIN FEPE"/>
    <property type="match status" value="1"/>
</dbReference>
<evidence type="ECO:0000256" key="7">
    <source>
        <dbReference type="ARBA" id="ARBA00022519"/>
    </source>
</evidence>
<comment type="similarity">
    <text evidence="4">Belongs to the etk/wzc family.</text>
</comment>
<dbReference type="Gene3D" id="3.40.50.300">
    <property type="entry name" value="P-loop containing nucleotide triphosphate hydrolases"/>
    <property type="match status" value="1"/>
</dbReference>
<dbReference type="RefSeq" id="WP_308730780.1">
    <property type="nucleotide sequence ID" value="NZ_JAJEQN010000001.1"/>
</dbReference>
<reference evidence="20 21" key="1">
    <citation type="submission" date="2021-10" db="EMBL/GenBank/DDBJ databases">
        <title>Anaerobic single-cell dispensing facilitates the cultivation of human gut bacteria.</title>
        <authorList>
            <person name="Afrizal A."/>
        </authorList>
    </citation>
    <scope>NUCLEOTIDE SEQUENCE [LARGE SCALE GENOMIC DNA]</scope>
    <source>
        <strain evidence="20 21">CLA-AA-H224</strain>
    </source>
</reference>
<dbReference type="InterPro" id="IPR003856">
    <property type="entry name" value="LPS_length_determ_N"/>
</dbReference>
<dbReference type="InterPro" id="IPR027417">
    <property type="entry name" value="P-loop_NTPase"/>
</dbReference>
<evidence type="ECO:0000256" key="14">
    <source>
        <dbReference type="ARBA" id="ARBA00023136"/>
    </source>
</evidence>
<keyword evidence="12" id="KW-0067">ATP-binding</keyword>
<dbReference type="Proteomes" id="UP001198200">
    <property type="component" value="Unassembled WGS sequence"/>
</dbReference>
<dbReference type="SUPFAM" id="SSF52540">
    <property type="entry name" value="P-loop containing nucleoside triphosphate hydrolases"/>
    <property type="match status" value="1"/>
</dbReference>
<evidence type="ECO:0000256" key="3">
    <source>
        <dbReference type="ARBA" id="ARBA00007316"/>
    </source>
</evidence>
<evidence type="ECO:0000256" key="1">
    <source>
        <dbReference type="ARBA" id="ARBA00004429"/>
    </source>
</evidence>
<dbReference type="InterPro" id="IPR050445">
    <property type="entry name" value="Bact_polysacc_biosynth/exp"/>
</dbReference>